<reference evidence="2" key="2">
    <citation type="journal article" date="2008" name="Nucleic Acids Res.">
        <title>The rice annotation project database (RAP-DB): 2008 update.</title>
        <authorList>
            <consortium name="The rice annotation project (RAP)"/>
        </authorList>
    </citation>
    <scope>GENOME REANNOTATION</scope>
    <source>
        <strain evidence="2">cv. Nipponbare</strain>
    </source>
</reference>
<name>Q60F26_ORYSJ</name>
<reference evidence="2" key="1">
    <citation type="journal article" date="2005" name="Nature">
        <title>The map-based sequence of the rice genome.</title>
        <authorList>
            <consortium name="International rice genome sequencing project (IRGSP)"/>
            <person name="Matsumoto T."/>
            <person name="Wu J."/>
            <person name="Kanamori H."/>
            <person name="Katayose Y."/>
            <person name="Fujisawa M."/>
            <person name="Namiki N."/>
            <person name="Mizuno H."/>
            <person name="Yamamoto K."/>
            <person name="Antonio B.A."/>
            <person name="Baba T."/>
            <person name="Sakata K."/>
            <person name="Nagamura Y."/>
            <person name="Aoki H."/>
            <person name="Arikawa K."/>
            <person name="Arita K."/>
            <person name="Bito T."/>
            <person name="Chiden Y."/>
            <person name="Fujitsuka N."/>
            <person name="Fukunaka R."/>
            <person name="Hamada M."/>
            <person name="Harada C."/>
            <person name="Hayashi A."/>
            <person name="Hijishita S."/>
            <person name="Honda M."/>
            <person name="Hosokawa S."/>
            <person name="Ichikawa Y."/>
            <person name="Idonuma A."/>
            <person name="Iijima M."/>
            <person name="Ikeda M."/>
            <person name="Ikeno M."/>
            <person name="Ito K."/>
            <person name="Ito S."/>
            <person name="Ito T."/>
            <person name="Ito Y."/>
            <person name="Ito Y."/>
            <person name="Iwabuchi A."/>
            <person name="Kamiya K."/>
            <person name="Karasawa W."/>
            <person name="Kurita K."/>
            <person name="Katagiri S."/>
            <person name="Kikuta A."/>
            <person name="Kobayashi H."/>
            <person name="Kobayashi N."/>
            <person name="Machita K."/>
            <person name="Maehara T."/>
            <person name="Masukawa M."/>
            <person name="Mizubayashi T."/>
            <person name="Mukai Y."/>
            <person name="Nagasaki H."/>
            <person name="Nagata Y."/>
            <person name="Naito S."/>
            <person name="Nakashima M."/>
            <person name="Nakama Y."/>
            <person name="Nakamichi Y."/>
            <person name="Nakamura M."/>
            <person name="Meguro A."/>
            <person name="Negishi M."/>
            <person name="Ohta I."/>
            <person name="Ohta T."/>
            <person name="Okamoto M."/>
            <person name="Ono N."/>
            <person name="Saji S."/>
            <person name="Sakaguchi M."/>
            <person name="Sakai K."/>
            <person name="Shibata M."/>
            <person name="Shimokawa T."/>
            <person name="Song J."/>
            <person name="Takazaki Y."/>
            <person name="Terasawa K."/>
            <person name="Tsugane M."/>
            <person name="Tsuji K."/>
            <person name="Ueda S."/>
            <person name="Waki K."/>
            <person name="Yamagata H."/>
            <person name="Yamamoto M."/>
            <person name="Yamamoto S."/>
            <person name="Yamane H."/>
            <person name="Yoshiki S."/>
            <person name="Yoshihara R."/>
            <person name="Yukawa K."/>
            <person name="Zhong H."/>
            <person name="Yano M."/>
            <person name="Yuan Q."/>
            <person name="Ouyang S."/>
            <person name="Liu J."/>
            <person name="Jones K.M."/>
            <person name="Gansberger K."/>
            <person name="Moffat K."/>
            <person name="Hill J."/>
            <person name="Bera J."/>
            <person name="Fadrosh D."/>
            <person name="Jin S."/>
            <person name="Johri S."/>
            <person name="Kim M."/>
            <person name="Overton L."/>
            <person name="Reardon M."/>
            <person name="Tsitrin T."/>
            <person name="Vuong H."/>
            <person name="Weaver B."/>
            <person name="Ciecko A."/>
            <person name="Tallon L."/>
            <person name="Jackson J."/>
            <person name="Pai G."/>
            <person name="Aken S.V."/>
            <person name="Utterback T."/>
            <person name="Reidmuller S."/>
            <person name="Feldblyum T."/>
            <person name="Hsiao J."/>
            <person name="Zismann V."/>
            <person name="Iobst S."/>
            <person name="de Vazeille A.R."/>
            <person name="Buell C.R."/>
            <person name="Ying K."/>
            <person name="Li Y."/>
            <person name="Lu T."/>
            <person name="Huang Y."/>
            <person name="Zhao Q."/>
            <person name="Feng Q."/>
            <person name="Zhang L."/>
            <person name="Zhu J."/>
            <person name="Weng Q."/>
            <person name="Mu J."/>
            <person name="Lu Y."/>
            <person name="Fan D."/>
            <person name="Liu Y."/>
            <person name="Guan J."/>
            <person name="Zhang Y."/>
            <person name="Yu S."/>
            <person name="Liu X."/>
            <person name="Zhang Y."/>
            <person name="Hong G."/>
            <person name="Han B."/>
            <person name="Choisne N."/>
            <person name="Demange N."/>
            <person name="Orjeda G."/>
            <person name="Samain S."/>
            <person name="Cattolico L."/>
            <person name="Pelletier E."/>
            <person name="Couloux A."/>
            <person name="Segurens B."/>
            <person name="Wincker P."/>
            <person name="D'Hont A."/>
            <person name="Scarpelli C."/>
            <person name="Weissenbach J."/>
            <person name="Salanoubat M."/>
            <person name="Quetier F."/>
            <person name="Yu Y."/>
            <person name="Kim H.R."/>
            <person name="Rambo T."/>
            <person name="Currie J."/>
            <person name="Collura K."/>
            <person name="Luo M."/>
            <person name="Yang T."/>
            <person name="Ammiraju J.S.S."/>
            <person name="Engler F."/>
            <person name="Soderlund C."/>
            <person name="Wing R.A."/>
            <person name="Palmer L.E."/>
            <person name="de la Bastide M."/>
            <person name="Spiegel L."/>
            <person name="Nascimento L."/>
            <person name="Zutavern T."/>
            <person name="O'Shaughnessy A."/>
            <person name="Dike S."/>
            <person name="Dedhia N."/>
            <person name="Preston R."/>
            <person name="Balija V."/>
            <person name="McCombie W.R."/>
            <person name="Chow T."/>
            <person name="Chen H."/>
            <person name="Chung M."/>
            <person name="Chen C."/>
            <person name="Shaw J."/>
            <person name="Wu H."/>
            <person name="Hsiao K."/>
            <person name="Chao Y."/>
            <person name="Chu M."/>
            <person name="Cheng C."/>
            <person name="Hour A."/>
            <person name="Lee P."/>
            <person name="Lin S."/>
            <person name="Lin Y."/>
            <person name="Liou J."/>
            <person name="Liu S."/>
            <person name="Hsing Y."/>
            <person name="Raghuvanshi S."/>
            <person name="Mohanty A."/>
            <person name="Bharti A.K."/>
            <person name="Gaur A."/>
            <person name="Gupta V."/>
            <person name="Kumar D."/>
            <person name="Ravi V."/>
            <person name="Vij S."/>
            <person name="Kapur A."/>
            <person name="Khurana P."/>
            <person name="Khurana P."/>
            <person name="Khurana J.P."/>
            <person name="Tyagi A.K."/>
            <person name="Gaikwad K."/>
            <person name="Singh A."/>
            <person name="Dalal V."/>
            <person name="Srivastava S."/>
            <person name="Dixit A."/>
            <person name="Pal A.K."/>
            <person name="Ghazi I.A."/>
            <person name="Yadav M."/>
            <person name="Pandit A."/>
            <person name="Bhargava A."/>
            <person name="Sureshbabu K."/>
            <person name="Batra K."/>
            <person name="Sharma T.R."/>
            <person name="Mohapatra T."/>
            <person name="Singh N.K."/>
            <person name="Messing J."/>
            <person name="Nelson A.B."/>
            <person name="Fuks G."/>
            <person name="Kavchok S."/>
            <person name="Keizer G."/>
            <person name="Linton E."/>
            <person name="Llaca V."/>
            <person name="Song R."/>
            <person name="Tanyolac B."/>
            <person name="Young S."/>
            <person name="Ho-Il K."/>
            <person name="Hahn J.H."/>
            <person name="Sangsakoo G."/>
            <person name="Vanavichit A."/>
            <person name="de Mattos Luiz.A.T."/>
            <person name="Zimmer P.D."/>
            <person name="Malone G."/>
            <person name="Dellagostin O."/>
            <person name="de Oliveira A.C."/>
            <person name="Bevan M."/>
            <person name="Bancroft I."/>
            <person name="Minx P."/>
            <person name="Cordum H."/>
            <person name="Wilson R."/>
            <person name="Cheng Z."/>
            <person name="Jin W."/>
            <person name="Jiang J."/>
            <person name="Leong S.A."/>
            <person name="Iwama H."/>
            <person name="Gojobori T."/>
            <person name="Itoh T."/>
            <person name="Niimura Y."/>
            <person name="Fujii Y."/>
            <person name="Habara T."/>
            <person name="Sakai H."/>
            <person name="Sato Y."/>
            <person name="Wilson G."/>
            <person name="Kumar K."/>
            <person name="McCouch S."/>
            <person name="Juretic N."/>
            <person name="Hoen D."/>
            <person name="Wright S."/>
            <person name="Bruskiewich R."/>
            <person name="Bureau T."/>
            <person name="Miyao A."/>
            <person name="Hirochika H."/>
            <person name="Nishikawa T."/>
            <person name="Kadowaki K."/>
            <person name="Sugiura M."/>
            <person name="Burr B."/>
            <person name="Sasaki T."/>
        </authorList>
    </citation>
    <scope>NUCLEOTIDE SEQUENCE [LARGE SCALE GENOMIC DNA]</scope>
    <source>
        <strain evidence="2">cv. Nipponbare</strain>
    </source>
</reference>
<dbReference type="AlphaFoldDB" id="Q60F26"/>
<dbReference type="Proteomes" id="UP000000763">
    <property type="component" value="Chromosome 5"/>
</dbReference>
<dbReference type="EMBL" id="AC093492">
    <property type="protein sequence ID" value="AAV31322.1"/>
    <property type="molecule type" value="Genomic_DNA"/>
</dbReference>
<evidence type="ECO:0000313" key="2">
    <source>
        <dbReference type="Proteomes" id="UP000000763"/>
    </source>
</evidence>
<evidence type="ECO:0000313" key="1">
    <source>
        <dbReference type="EMBL" id="AAV31322.1"/>
    </source>
</evidence>
<sequence>MAERWQNYMACERNKYFSSSIDNLSPINKLIIRISTTSSCSGMLTPSFPTTARVQMTTEKELFMTHPRRLANPGMLEAVTDGRLCTSVGTLLWLMFDVKAIKTKQIKLWIFKPTHETLLTRCRPFGKKQRKSNEIYPKVKVMMRTVT</sequence>
<protein>
    <submittedName>
        <fullName evidence="1">Uncharacterized protein</fullName>
    </submittedName>
</protein>
<organism evidence="1 2">
    <name type="scientific">Oryza sativa subsp. japonica</name>
    <name type="common">Rice</name>
    <dbReference type="NCBI Taxonomy" id="39947"/>
    <lineage>
        <taxon>Eukaryota</taxon>
        <taxon>Viridiplantae</taxon>
        <taxon>Streptophyta</taxon>
        <taxon>Embryophyta</taxon>
        <taxon>Tracheophyta</taxon>
        <taxon>Spermatophyta</taxon>
        <taxon>Magnoliopsida</taxon>
        <taxon>Liliopsida</taxon>
        <taxon>Poales</taxon>
        <taxon>Poaceae</taxon>
        <taxon>BOP clade</taxon>
        <taxon>Oryzoideae</taxon>
        <taxon>Oryzeae</taxon>
        <taxon>Oryzinae</taxon>
        <taxon>Oryza</taxon>
        <taxon>Oryza sativa</taxon>
    </lineage>
</organism>
<accession>Q60F26</accession>
<gene>
    <name evidence="1" type="primary">OSJNBa0059G01.9</name>
</gene>
<proteinExistence type="predicted"/>